<dbReference type="GO" id="GO:0016829">
    <property type="term" value="F:lyase activity"/>
    <property type="evidence" value="ECO:0007669"/>
    <property type="project" value="UniProtKB-KW"/>
</dbReference>
<dbReference type="InterPro" id="IPR049884">
    <property type="entry name" value="Scytalone_dh"/>
</dbReference>
<evidence type="ECO:0000256" key="1">
    <source>
        <dbReference type="ARBA" id="ARBA00008584"/>
    </source>
</evidence>
<accession>A0A1Z1C4D2</accession>
<evidence type="ECO:0000259" key="3">
    <source>
        <dbReference type="Pfam" id="PF02982"/>
    </source>
</evidence>
<dbReference type="AlphaFoldDB" id="A0A1Z1C4D2"/>
<dbReference type="Gene3D" id="3.10.450.50">
    <property type="match status" value="1"/>
</dbReference>
<dbReference type="EMBL" id="KX264259">
    <property type="protein sequence ID" value="ANM86438.1"/>
    <property type="molecule type" value="Genomic_DNA"/>
</dbReference>
<dbReference type="InterPro" id="IPR032710">
    <property type="entry name" value="NTF2-like_dom_sf"/>
</dbReference>
<feature type="domain" description="Scytalone dehydratase-like" evidence="3">
    <location>
        <begin position="76"/>
        <end position="193"/>
    </location>
</feature>
<protein>
    <submittedName>
        <fullName evidence="4">Putative dehydratase</fullName>
    </submittedName>
    <submittedName>
        <fullName evidence="5">Putative scylatone dehydratase</fullName>
    </submittedName>
</protein>
<dbReference type="EMBL" id="MG777489">
    <property type="protein sequence ID" value="AUW31035.1"/>
    <property type="molecule type" value="Genomic_DNA"/>
</dbReference>
<evidence type="ECO:0000256" key="2">
    <source>
        <dbReference type="ARBA" id="ARBA00023239"/>
    </source>
</evidence>
<dbReference type="SUPFAM" id="SSF54427">
    <property type="entry name" value="NTF2-like"/>
    <property type="match status" value="1"/>
</dbReference>
<keyword evidence="2" id="KW-0456">Lyase</keyword>
<organism evidence="4">
    <name type="scientific">Cladonia uncialis subsp. uncialis</name>
    <dbReference type="NCBI Taxonomy" id="180999"/>
    <lineage>
        <taxon>Eukaryota</taxon>
        <taxon>Fungi</taxon>
        <taxon>Dikarya</taxon>
        <taxon>Ascomycota</taxon>
        <taxon>Pezizomycotina</taxon>
        <taxon>Lecanoromycetes</taxon>
        <taxon>OSLEUM clade</taxon>
        <taxon>Lecanoromycetidae</taxon>
        <taxon>Lecanorales</taxon>
        <taxon>Lecanorineae</taxon>
        <taxon>Cladoniaceae</taxon>
        <taxon>Cladonia</taxon>
    </lineage>
</organism>
<sequence>MSPTDKPTFEEWLAVSELAFEWAESYDDKVSLRSWAEAGKTNIERQDWARLRAILAPKLSVTLPCHLENRLVNLCCIKIHYAKVNNAQHIDLPADDFVTMMKDPLFLGDPNIDSQHMLGLSKWEKVSDTEIISYHQSRAAHMRWHDGRKAVAAKGHGHGLVTTFYKKIGDEWKWAGIETKVRWNEHEFEKVFIGTAGKFETE</sequence>
<name>A0A1Z1C4D2_CLAUC</name>
<dbReference type="Pfam" id="PF02982">
    <property type="entry name" value="Scytalone_dh"/>
    <property type="match status" value="1"/>
</dbReference>
<reference evidence="5" key="2">
    <citation type="submission" date="2017-12" db="EMBL/GenBank/DDBJ databases">
        <title>Genome Sequencing Reveals a Rich Biosynthetic Potential.</title>
        <authorList>
            <person name="Bertrand R.L."/>
            <person name="Abdel-Hameed M.E."/>
            <person name="Sorensen J.L."/>
        </authorList>
    </citation>
    <scope>NUCLEOTIDE SEQUENCE</scope>
</reference>
<evidence type="ECO:0000313" key="5">
    <source>
        <dbReference type="EMBL" id="AUW31035.1"/>
    </source>
</evidence>
<reference evidence="4" key="1">
    <citation type="submission" date="2016-05" db="EMBL/GenBank/DDBJ databases">
        <title>Lichen genome sequencing reveals its rich biosynthetic potential.</title>
        <authorList>
            <person name="Bertrand R.L."/>
            <person name="Abdel-Hameed M."/>
            <person name="Sorensen J.L."/>
        </authorList>
    </citation>
    <scope>NUCLEOTIDE SEQUENCE</scope>
</reference>
<evidence type="ECO:0000313" key="4">
    <source>
        <dbReference type="EMBL" id="ANM86438.1"/>
    </source>
</evidence>
<proteinExistence type="inferred from homology"/>
<comment type="similarity">
    <text evidence="1">Belongs to the scytalone dehydratase family.</text>
</comment>